<dbReference type="Pfam" id="PF00015">
    <property type="entry name" value="MCPsignal"/>
    <property type="match status" value="1"/>
</dbReference>
<dbReference type="PANTHER" id="PTHR32089">
    <property type="entry name" value="METHYL-ACCEPTING CHEMOTAXIS PROTEIN MCPB"/>
    <property type="match status" value="1"/>
</dbReference>
<dbReference type="SUPFAM" id="SSF55785">
    <property type="entry name" value="PYP-like sensor domain (PAS domain)"/>
    <property type="match status" value="2"/>
</dbReference>
<proteinExistence type="predicted"/>
<dbReference type="PANTHER" id="PTHR32089:SF112">
    <property type="entry name" value="LYSOZYME-LIKE PROTEIN-RELATED"/>
    <property type="match status" value="1"/>
</dbReference>
<dbReference type="SMART" id="SM00283">
    <property type="entry name" value="MA"/>
    <property type="match status" value="1"/>
</dbReference>
<dbReference type="Gene3D" id="1.10.287.950">
    <property type="entry name" value="Methyl-accepting chemotaxis protein"/>
    <property type="match status" value="1"/>
</dbReference>
<feature type="domain" description="PAC" evidence="6">
    <location>
        <begin position="93"/>
        <end position="147"/>
    </location>
</feature>
<sequence>MSLFFKSRKNKQQDDAEYKNQWLLAEYSAITEAMAVIHFDLNGTIKSANERFLELMGYTQSQLIGQSHRKLCKKDYQQSVEYQQFWQRLQRGESYSGRVLRVNAKGEQLWLEAVYTPVKDNQGKVIGVIKLASDITERINRYYRQKAVIRAFSRVMATVEFTVDGEVIEANDNFLQVMGYTQNQIQGLHHRQFCEQSFVNTDAYRQFWEKLARGEFIAARIKRIARDGSTRWLQASYNPIIDEAGSVTGVIKFATDITDEVAHQDAERESASFAHNVSEQTRQWCEQGVGQINESARLMQTTAQNIKDASNEVKVLGERSEQITSIVQTINSIAEQTNLLALNAAIEAARAGEYGRGFAVVADEVRNLAKRSAESTAEIDRMIDDIQSQSVVSVRHMDDLLPQVEKNVEITDEIGQMMSKINEHAQSVVEAIGQFTHMQK</sequence>
<dbReference type="PROSITE" id="PS50113">
    <property type="entry name" value="PAC"/>
    <property type="match status" value="2"/>
</dbReference>
<keyword evidence="8" id="KW-1185">Reference proteome</keyword>
<evidence type="ECO:0000259" key="5">
    <source>
        <dbReference type="PROSITE" id="PS50112"/>
    </source>
</evidence>
<dbReference type="PROSITE" id="PS50111">
    <property type="entry name" value="CHEMOTAXIS_TRANSDUC_2"/>
    <property type="match status" value="1"/>
</dbReference>
<dbReference type="InterPro" id="IPR013655">
    <property type="entry name" value="PAS_fold_3"/>
</dbReference>
<feature type="domain" description="PAS" evidence="5">
    <location>
        <begin position="36"/>
        <end position="67"/>
    </location>
</feature>
<dbReference type="OrthoDB" id="9765776at2"/>
<protein>
    <submittedName>
        <fullName evidence="7">Methyl-accepting chemotaxis sensory transducer with Pas/Pac sensor</fullName>
    </submittedName>
</protein>
<reference evidence="7 8" key="1">
    <citation type="submission" date="2019-03" db="EMBL/GenBank/DDBJ databases">
        <title>Genomic Encyclopedia of Type Strains, Phase IV (KMG-IV): sequencing the most valuable type-strain genomes for metagenomic binning, comparative biology and taxonomic classification.</title>
        <authorList>
            <person name="Goeker M."/>
        </authorList>
    </citation>
    <scope>NUCLEOTIDE SEQUENCE [LARGE SCALE GENOMIC DNA]</scope>
    <source>
        <strain evidence="7 8">DSM 18577</strain>
    </source>
</reference>
<evidence type="ECO:0000256" key="2">
    <source>
        <dbReference type="ARBA" id="ARBA00023224"/>
    </source>
</evidence>
<evidence type="ECO:0000313" key="8">
    <source>
        <dbReference type="Proteomes" id="UP000295565"/>
    </source>
</evidence>
<dbReference type="InterPro" id="IPR013656">
    <property type="entry name" value="PAS_4"/>
</dbReference>
<dbReference type="InterPro" id="IPR000014">
    <property type="entry name" value="PAS"/>
</dbReference>
<accession>A0A4R1J904</accession>
<dbReference type="Gene3D" id="3.30.450.20">
    <property type="entry name" value="PAS domain"/>
    <property type="match status" value="2"/>
</dbReference>
<evidence type="ECO:0000259" key="4">
    <source>
        <dbReference type="PROSITE" id="PS50111"/>
    </source>
</evidence>
<evidence type="ECO:0000259" key="6">
    <source>
        <dbReference type="PROSITE" id="PS50113"/>
    </source>
</evidence>
<feature type="domain" description="Methyl-accepting transducer" evidence="4">
    <location>
        <begin position="269"/>
        <end position="440"/>
    </location>
</feature>
<dbReference type="InterPro" id="IPR001610">
    <property type="entry name" value="PAC"/>
</dbReference>
<dbReference type="SMART" id="SM00091">
    <property type="entry name" value="PAS"/>
    <property type="match status" value="2"/>
</dbReference>
<comment type="caution">
    <text evidence="7">The sequence shown here is derived from an EMBL/GenBank/DDBJ whole genome shotgun (WGS) entry which is preliminary data.</text>
</comment>
<dbReference type="GO" id="GO:0007165">
    <property type="term" value="P:signal transduction"/>
    <property type="evidence" value="ECO:0007669"/>
    <property type="project" value="UniProtKB-KW"/>
</dbReference>
<dbReference type="NCBIfam" id="TIGR00229">
    <property type="entry name" value="sensory_box"/>
    <property type="match status" value="2"/>
</dbReference>
<dbReference type="GO" id="GO:0016020">
    <property type="term" value="C:membrane"/>
    <property type="evidence" value="ECO:0007669"/>
    <property type="project" value="UniProtKB-SubCell"/>
</dbReference>
<evidence type="ECO:0000256" key="1">
    <source>
        <dbReference type="ARBA" id="ARBA00004370"/>
    </source>
</evidence>
<feature type="domain" description="PAC" evidence="6">
    <location>
        <begin position="215"/>
        <end position="269"/>
    </location>
</feature>
<dbReference type="InterPro" id="IPR000700">
    <property type="entry name" value="PAS-assoc_C"/>
</dbReference>
<dbReference type="Pfam" id="PF08448">
    <property type="entry name" value="PAS_4"/>
    <property type="match status" value="1"/>
</dbReference>
<gene>
    <name evidence="7" type="ORF">EV690_2780</name>
</gene>
<dbReference type="Proteomes" id="UP000295565">
    <property type="component" value="Unassembled WGS sequence"/>
</dbReference>
<dbReference type="Pfam" id="PF08447">
    <property type="entry name" value="PAS_3"/>
    <property type="match status" value="1"/>
</dbReference>
<organism evidence="7 8">
    <name type="scientific">Celerinatantimonas diazotrophica</name>
    <dbReference type="NCBI Taxonomy" id="412034"/>
    <lineage>
        <taxon>Bacteria</taxon>
        <taxon>Pseudomonadati</taxon>
        <taxon>Pseudomonadota</taxon>
        <taxon>Gammaproteobacteria</taxon>
        <taxon>Celerinatantimonadaceae</taxon>
        <taxon>Celerinatantimonas</taxon>
    </lineage>
</organism>
<name>A0A4R1J904_9GAMM</name>
<dbReference type="GO" id="GO:0006935">
    <property type="term" value="P:chemotaxis"/>
    <property type="evidence" value="ECO:0007669"/>
    <property type="project" value="UniProtKB-ARBA"/>
</dbReference>
<keyword evidence="2 3" id="KW-0807">Transducer</keyword>
<comment type="subcellular location">
    <subcellularLocation>
        <location evidence="1">Membrane</location>
    </subcellularLocation>
</comment>
<evidence type="ECO:0000313" key="7">
    <source>
        <dbReference type="EMBL" id="TCK47085.1"/>
    </source>
</evidence>
<dbReference type="AlphaFoldDB" id="A0A4R1J904"/>
<dbReference type="EMBL" id="SMGD01000015">
    <property type="protein sequence ID" value="TCK47085.1"/>
    <property type="molecule type" value="Genomic_DNA"/>
</dbReference>
<dbReference type="InterPro" id="IPR004089">
    <property type="entry name" value="MCPsignal_dom"/>
</dbReference>
<dbReference type="CDD" id="cd00130">
    <property type="entry name" value="PAS"/>
    <property type="match status" value="2"/>
</dbReference>
<dbReference type="CDD" id="cd11386">
    <property type="entry name" value="MCP_signal"/>
    <property type="match status" value="1"/>
</dbReference>
<dbReference type="SMART" id="SM00086">
    <property type="entry name" value="PAC"/>
    <property type="match status" value="2"/>
</dbReference>
<evidence type="ECO:0000256" key="3">
    <source>
        <dbReference type="PROSITE-ProRule" id="PRU00284"/>
    </source>
</evidence>
<dbReference type="PROSITE" id="PS50112">
    <property type="entry name" value="PAS"/>
    <property type="match status" value="1"/>
</dbReference>
<dbReference type="InterPro" id="IPR035965">
    <property type="entry name" value="PAS-like_dom_sf"/>
</dbReference>
<dbReference type="SUPFAM" id="SSF58104">
    <property type="entry name" value="Methyl-accepting chemotaxis protein (MCP) signaling domain"/>
    <property type="match status" value="1"/>
</dbReference>